<evidence type="ECO:0000313" key="2">
    <source>
        <dbReference type="EMBL" id="KAK1889367.1"/>
    </source>
</evidence>
<dbReference type="Pfam" id="PF15449">
    <property type="entry name" value="Retinal"/>
    <property type="match status" value="2"/>
</dbReference>
<evidence type="ECO:0000256" key="1">
    <source>
        <dbReference type="SAM" id="MobiDB-lite"/>
    </source>
</evidence>
<feature type="compositionally biased region" description="Basic and acidic residues" evidence="1">
    <location>
        <begin position="95"/>
        <end position="115"/>
    </location>
</feature>
<dbReference type="Proteomes" id="UP001228049">
    <property type="component" value="Unassembled WGS sequence"/>
</dbReference>
<name>A0AAD9BUP6_DISEL</name>
<dbReference type="InterPro" id="IPR029352">
    <property type="entry name" value="PCARE"/>
</dbReference>
<dbReference type="PANTHER" id="PTHR22017">
    <property type="entry name" value="PHOTORECEPTOR CILIUM ACTIN REGULATOR"/>
    <property type="match status" value="1"/>
</dbReference>
<dbReference type="AlphaFoldDB" id="A0AAD9BUP6"/>
<reference evidence="2" key="1">
    <citation type="submission" date="2023-04" db="EMBL/GenBank/DDBJ databases">
        <title>Chromosome-level genome of Chaenocephalus aceratus.</title>
        <authorList>
            <person name="Park H."/>
        </authorList>
    </citation>
    <scope>NUCLEOTIDE SEQUENCE</scope>
    <source>
        <strain evidence="2">DE</strain>
        <tissue evidence="2">Muscle</tissue>
    </source>
</reference>
<feature type="region of interest" description="Disordered" evidence="1">
    <location>
        <begin position="344"/>
        <end position="380"/>
    </location>
</feature>
<feature type="non-terminal residue" evidence="2">
    <location>
        <position position="719"/>
    </location>
</feature>
<comment type="caution">
    <text evidence="2">The sequence shown here is derived from an EMBL/GenBank/DDBJ whole genome shotgun (WGS) entry which is preliminary data.</text>
</comment>
<gene>
    <name evidence="2" type="ORF">KUDE01_014044</name>
</gene>
<feature type="region of interest" description="Disordered" evidence="1">
    <location>
        <begin position="669"/>
        <end position="719"/>
    </location>
</feature>
<evidence type="ECO:0000313" key="3">
    <source>
        <dbReference type="Proteomes" id="UP001228049"/>
    </source>
</evidence>
<accession>A0AAD9BUP6</accession>
<feature type="region of interest" description="Disordered" evidence="1">
    <location>
        <begin position="603"/>
        <end position="631"/>
    </location>
</feature>
<feature type="compositionally biased region" description="Basic and acidic residues" evidence="1">
    <location>
        <begin position="683"/>
        <end position="701"/>
    </location>
</feature>
<dbReference type="EMBL" id="JASDAP010000017">
    <property type="protein sequence ID" value="KAK1889367.1"/>
    <property type="molecule type" value="Genomic_DNA"/>
</dbReference>
<feature type="region of interest" description="Disordered" evidence="1">
    <location>
        <begin position="95"/>
        <end position="120"/>
    </location>
</feature>
<protein>
    <submittedName>
        <fullName evidence="2">Photoreceptor cilium actin regulator</fullName>
    </submittedName>
</protein>
<sequence>TKSQEESYPAKNLKRARRAEANHFPSLPIDKLLQVIRSRGGVVKQKTTGILQTVDITIRRECILKSLMIYLGEPVDHLIKEFQLLTITSLDLRDEAPREGVDSRPEEEKGQCFKTDEEENELPLPIEEPHTKEIDCSQLACDAAVAQNTEDIKETEVDTKVDFPPHMVRAHVAAYAYLNPNISKYETLLGLLDQAAQTQLSLQPPMSALVFRFEEINQALEEMAEEGELMLKEHGDNMALQSGMMGPTIMPSKPKNYTGNPPNPPPDLLQQLLQHSTEKLRLVGGSVHALSDTTLEEAVEYFASLSKLLVGKMQAKQAAEQRLFQVLAQVEEAAMRKYNPEKLSLHSEDSGIGGENENLTGSERYRRQRGSAGAGSCGSGFNNRDPSQALFYMCAKYMKDRQPEGKRPLTAATATEYTSSIMSESQKSSDPSISDTVNGNEGGFVINGNNNNNSWPESKDDLDVDNLPPPPPEVLLDNSFQRDDGILGNKEGSQEDSTLNLPIINQKTGVSKRLKTSIQNVEVLPNRVSPRSRSITILPARPLRQDAVMGAQEPEQQSETWKRCGSNELYEGEMRSYSLPVTAPPVSRVRLPPSCPSVCHKFPSPPAFRPQSTSRPSSPVEVTRATDNNNEEIIPSVSFRDARSVFLKKDSQNSQTCFTSGGTVLPKLWEESSRGRLSTRGVDNSDRRTQSERRPTSHSEFSKGGSSTATQAKGAVPTK</sequence>
<organism evidence="2 3">
    <name type="scientific">Dissostichus eleginoides</name>
    <name type="common">Patagonian toothfish</name>
    <name type="synonym">Dissostichus amissus</name>
    <dbReference type="NCBI Taxonomy" id="100907"/>
    <lineage>
        <taxon>Eukaryota</taxon>
        <taxon>Metazoa</taxon>
        <taxon>Chordata</taxon>
        <taxon>Craniata</taxon>
        <taxon>Vertebrata</taxon>
        <taxon>Euteleostomi</taxon>
        <taxon>Actinopterygii</taxon>
        <taxon>Neopterygii</taxon>
        <taxon>Teleostei</taxon>
        <taxon>Neoteleostei</taxon>
        <taxon>Acanthomorphata</taxon>
        <taxon>Eupercaria</taxon>
        <taxon>Perciformes</taxon>
        <taxon>Notothenioidei</taxon>
        <taxon>Nototheniidae</taxon>
        <taxon>Dissostichus</taxon>
    </lineage>
</organism>
<keyword evidence="3" id="KW-1185">Reference proteome</keyword>
<proteinExistence type="predicted"/>
<dbReference type="PANTHER" id="PTHR22017:SF3">
    <property type="entry name" value="PHOTORECEPTOR CILIUM ACTIN REGULATOR 2"/>
    <property type="match status" value="1"/>
</dbReference>